<proteinExistence type="predicted"/>
<name>A0ABT4IC94_9ACTO</name>
<reference evidence="2" key="1">
    <citation type="submission" date="2022-10" db="EMBL/GenBank/DDBJ databases">
        <title>Genome sequence of Actinomyces israelii ATCC 10048.</title>
        <authorList>
            <person name="Watt R.M."/>
            <person name="Tong W.M."/>
        </authorList>
    </citation>
    <scope>NUCLEOTIDE SEQUENCE</scope>
    <source>
        <strain evidence="2">ATCC 10048</strain>
    </source>
</reference>
<feature type="transmembrane region" description="Helical" evidence="1">
    <location>
        <begin position="116"/>
        <end position="133"/>
    </location>
</feature>
<keyword evidence="1" id="KW-0812">Transmembrane</keyword>
<evidence type="ECO:0000256" key="1">
    <source>
        <dbReference type="SAM" id="Phobius"/>
    </source>
</evidence>
<feature type="transmembrane region" description="Helical" evidence="1">
    <location>
        <begin position="12"/>
        <end position="31"/>
    </location>
</feature>
<keyword evidence="1" id="KW-1133">Transmembrane helix</keyword>
<sequence length="152" mass="16416">MMRLYRRTIRALYAAAFIGGGVCHFLFGRLMPDSYAAFAGTALLPWLSDLWRSFVMPNIGRLTITLGLFEIACGAGMLRRRTAALSAWAMLGFLVFVTVLGYGWPAASPGEDLLKNRLSTLVMAGLLLPLLITGRGRPAPEARADGGGTVRP</sequence>
<comment type="caution">
    <text evidence="2">The sequence shown here is derived from an EMBL/GenBank/DDBJ whole genome shotgun (WGS) entry which is preliminary data.</text>
</comment>
<dbReference type="EMBL" id="JAPTMY010000040">
    <property type="protein sequence ID" value="MCZ0859156.1"/>
    <property type="molecule type" value="Genomic_DNA"/>
</dbReference>
<evidence type="ECO:0008006" key="4">
    <source>
        <dbReference type="Google" id="ProtNLM"/>
    </source>
</evidence>
<keyword evidence="1" id="KW-0472">Membrane</keyword>
<evidence type="ECO:0000313" key="3">
    <source>
        <dbReference type="Proteomes" id="UP001072034"/>
    </source>
</evidence>
<feature type="transmembrane region" description="Helical" evidence="1">
    <location>
        <begin position="51"/>
        <end position="73"/>
    </location>
</feature>
<evidence type="ECO:0000313" key="2">
    <source>
        <dbReference type="EMBL" id="MCZ0859156.1"/>
    </source>
</evidence>
<keyword evidence="3" id="KW-1185">Reference proteome</keyword>
<protein>
    <recommendedName>
        <fullName evidence="4">DoxX family membrane protein</fullName>
    </recommendedName>
</protein>
<dbReference type="Proteomes" id="UP001072034">
    <property type="component" value="Unassembled WGS sequence"/>
</dbReference>
<dbReference type="RefSeq" id="WP_268918432.1">
    <property type="nucleotide sequence ID" value="NZ_JAPTMY010000040.1"/>
</dbReference>
<feature type="transmembrane region" description="Helical" evidence="1">
    <location>
        <begin position="85"/>
        <end position="104"/>
    </location>
</feature>
<organism evidence="2 3">
    <name type="scientific">Actinomyces israelii</name>
    <dbReference type="NCBI Taxonomy" id="1659"/>
    <lineage>
        <taxon>Bacteria</taxon>
        <taxon>Bacillati</taxon>
        <taxon>Actinomycetota</taxon>
        <taxon>Actinomycetes</taxon>
        <taxon>Actinomycetales</taxon>
        <taxon>Actinomycetaceae</taxon>
        <taxon>Actinomyces</taxon>
    </lineage>
</organism>
<gene>
    <name evidence="2" type="ORF">OHJ16_14020</name>
</gene>
<accession>A0ABT4IC94</accession>